<evidence type="ECO:0000256" key="1">
    <source>
        <dbReference type="SAM" id="MobiDB-lite"/>
    </source>
</evidence>
<feature type="compositionally biased region" description="Basic and acidic residues" evidence="1">
    <location>
        <begin position="486"/>
        <end position="497"/>
    </location>
</feature>
<dbReference type="Pfam" id="PF24630">
    <property type="entry name" value="PIN_TASOR"/>
    <property type="match status" value="1"/>
</dbReference>
<dbReference type="CDD" id="cd22569">
    <property type="entry name" value="TASOR_PBD"/>
    <property type="match status" value="1"/>
</dbReference>
<dbReference type="PANTHER" id="PTHR16207">
    <property type="entry name" value="SET DOMAIN-CONTAINING PROTEIN"/>
    <property type="match status" value="1"/>
</dbReference>
<name>A0A212C9L9_CEREH</name>
<dbReference type="GO" id="GO:0000792">
    <property type="term" value="C:heterochromatin"/>
    <property type="evidence" value="ECO:0007669"/>
    <property type="project" value="TreeGrafter"/>
</dbReference>
<dbReference type="EMBL" id="MKHE01000024">
    <property type="protein sequence ID" value="OWK02675.1"/>
    <property type="molecule type" value="Genomic_DNA"/>
</dbReference>
<feature type="compositionally biased region" description="Low complexity" evidence="1">
    <location>
        <begin position="56"/>
        <end position="67"/>
    </location>
</feature>
<feature type="region of interest" description="Disordered" evidence="1">
    <location>
        <begin position="1"/>
        <end position="112"/>
    </location>
</feature>
<comment type="caution">
    <text evidence="3">The sequence shown here is derived from an EMBL/GenBank/DDBJ whole genome shotgun (WGS) entry which is preliminary data.</text>
</comment>
<dbReference type="PANTHER" id="PTHR16207:SF1">
    <property type="entry name" value="PROTEIN TASOR"/>
    <property type="match status" value="1"/>
</dbReference>
<dbReference type="InterPro" id="IPR046432">
    <property type="entry name" value="TASOR"/>
</dbReference>
<proteinExistence type="predicted"/>
<dbReference type="InterPro" id="IPR056242">
    <property type="entry name" value="PIN_TASOR"/>
</dbReference>
<keyword evidence="4" id="KW-1185">Reference proteome</keyword>
<feature type="region of interest" description="Disordered" evidence="1">
    <location>
        <begin position="436"/>
        <end position="551"/>
    </location>
</feature>
<dbReference type="AlphaFoldDB" id="A0A212C9L9"/>
<feature type="region of interest" description="Disordered" evidence="1">
    <location>
        <begin position="257"/>
        <end position="291"/>
    </location>
</feature>
<dbReference type="GO" id="GO:0097355">
    <property type="term" value="P:protein localization to heterochromatin"/>
    <property type="evidence" value="ECO:0007669"/>
    <property type="project" value="TreeGrafter"/>
</dbReference>
<protein>
    <submittedName>
        <fullName evidence="3">FAM208A</fullName>
    </submittedName>
</protein>
<dbReference type="GO" id="GO:0003682">
    <property type="term" value="F:chromatin binding"/>
    <property type="evidence" value="ECO:0007669"/>
    <property type="project" value="TreeGrafter"/>
</dbReference>
<evidence type="ECO:0000259" key="2">
    <source>
        <dbReference type="Pfam" id="PF24630"/>
    </source>
</evidence>
<feature type="compositionally biased region" description="Basic and acidic residues" evidence="1">
    <location>
        <begin position="743"/>
        <end position="753"/>
    </location>
</feature>
<feature type="compositionally biased region" description="Polar residues" evidence="1">
    <location>
        <begin position="460"/>
        <end position="470"/>
    </location>
</feature>
<evidence type="ECO:0000313" key="4">
    <source>
        <dbReference type="Proteomes" id="UP000242450"/>
    </source>
</evidence>
<feature type="domain" description="TASOR PIN" evidence="2">
    <location>
        <begin position="851"/>
        <end position="976"/>
    </location>
</feature>
<sequence length="1213" mass="135730">MATAAEVEVSPPTDANWESGGGGGDDEMKQTLPELESSPQNGGGLSIAEPGGGAGPEETAASEAAPSLCHEQPQDSSDAGAAALPKGPEEPERPIRRSFQIPRKSREKKASAAQLLRLVREESAQKGSTSAAPQEKHESMSDVLKITQFLQFALIQCRKEFKNINTINFHSVVEKYVSEFFKRGFGSGKREFIMFPYDSRLDDKKFLYSAPKNKSHIDNCLHTYIFRPEMYQLPIYKLKELFEENRKLQQFSPLSDYEGQEEEMNGTKMKFGKRNNSRGETVLSGKQKSSHSLDYDKDRVKELINLIQCKKKNVGGDSDTEDTRSKTVLKRKLEDLPENTRKLAKTSNLSENCQLYEESSQPVGSLGHEADLRRQQQDTSNSGVADIHRLFNWLSETLANARHSDASLTDTVNKALGLSSDDAYEEMRRKHAYELSSTLEKKECEQSTGAKVENARFKDTQSPLLDTDPSSLKYPVGVSARGNARSPEDQLGKHGEKQTAGMKSPEEQLVCLPPQEAFPNDPRVISRPRSSDHQFPSSPFTDTVQGPTEEDGVTGQVVTEEQCVPAPEPPAVSEATERTVLGEYNLFSRKIEEILKQKNVSYVSRISTPIFSTQEKMKRLSEFIYSKTSKAGVQEFVDGLHEKLNTIIIKASARSGNLPPVSVDDSCPKIALSPLGRHVVPASSSDFSSKHSLELLGSDALKDTSSHEQHSSSALGLTEVEVNQPHQAAEPVATSDHTVPGDAAREPGEKETAKSPSDVNISAQPALSNFISQLEPEVFNSLVKIMKDVQKNTVKFYIHEEEESVLCKEIKEYLIKLGNTECHPEQFLERRSKLDKLLIIIQNEDIAGFIHKNLKNFLTFLEELSTPEGKWQWKVHCKFQKKLKELGRLNAKALSLLTLLNVYQKKHLVEILSYHNCDSQTRNAPELDCLIRLQAQNVQHRHIVFLTEKSIKMISSYTDNGIVVATAEDFMQNFKNLVGYHNSITEEDLPLLGANENLESQSALLENDEKDEEDMSLDSGDEISQIEVCSNFHSEILEKETKGSRGTDQKKNIQIELQSSLDLQKSLFEDETYQIDSAERASIDRVCSEGENSNSAEQDSYSNFQVYHSQLNMSHQFSHFNVLTHQTFLGTPYALSSSQTQESENDFLSAYTQSLAREKSPSPLSWWKSSIWLPTAGVERLLRSASSCESGETHEYSDWSNGLSENFKFDFDK</sequence>
<evidence type="ECO:0000313" key="3">
    <source>
        <dbReference type="EMBL" id="OWK02675.1"/>
    </source>
</evidence>
<feature type="region of interest" description="Disordered" evidence="1">
    <location>
        <begin position="729"/>
        <end position="759"/>
    </location>
</feature>
<organism evidence="3 4">
    <name type="scientific">Cervus elaphus hippelaphus</name>
    <name type="common">European red deer</name>
    <dbReference type="NCBI Taxonomy" id="46360"/>
    <lineage>
        <taxon>Eukaryota</taxon>
        <taxon>Metazoa</taxon>
        <taxon>Chordata</taxon>
        <taxon>Craniata</taxon>
        <taxon>Vertebrata</taxon>
        <taxon>Euteleostomi</taxon>
        <taxon>Mammalia</taxon>
        <taxon>Eutheria</taxon>
        <taxon>Laurasiatheria</taxon>
        <taxon>Artiodactyla</taxon>
        <taxon>Ruminantia</taxon>
        <taxon>Pecora</taxon>
        <taxon>Cervidae</taxon>
        <taxon>Cervinae</taxon>
        <taxon>Cervus</taxon>
    </lineage>
</organism>
<feature type="compositionally biased region" description="Polar residues" evidence="1">
    <location>
        <begin position="533"/>
        <end position="546"/>
    </location>
</feature>
<dbReference type="GO" id="GO:0045814">
    <property type="term" value="P:negative regulation of gene expression, epigenetic"/>
    <property type="evidence" value="ECO:0007669"/>
    <property type="project" value="InterPro"/>
</dbReference>
<feature type="region of interest" description="Disordered" evidence="1">
    <location>
        <begin position="357"/>
        <end position="380"/>
    </location>
</feature>
<dbReference type="Proteomes" id="UP000242450">
    <property type="component" value="Chromosome 24"/>
</dbReference>
<reference evidence="3 4" key="1">
    <citation type="journal article" date="2018" name="Mol. Genet. Genomics">
        <title>The red deer Cervus elaphus genome CerEla1.0: sequencing, annotating, genes, and chromosomes.</title>
        <authorList>
            <person name="Bana N.A."/>
            <person name="Nyiri A."/>
            <person name="Nagy J."/>
            <person name="Frank K."/>
            <person name="Nagy T."/>
            <person name="Steger V."/>
            <person name="Schiller M."/>
            <person name="Lakatos P."/>
            <person name="Sugar L."/>
            <person name="Horn P."/>
            <person name="Barta E."/>
            <person name="Orosz L."/>
        </authorList>
    </citation>
    <scope>NUCLEOTIDE SEQUENCE [LARGE SCALE GENOMIC DNA]</scope>
    <source>
        <strain evidence="3">Hungarian</strain>
    </source>
</reference>
<gene>
    <name evidence="3" type="ORF">Celaphus_00010431</name>
</gene>
<dbReference type="OrthoDB" id="5960959at2759"/>
<accession>A0A212C9L9</accession>
<feature type="compositionally biased region" description="Gly residues" evidence="1">
    <location>
        <begin position="41"/>
        <end position="55"/>
    </location>
</feature>
<dbReference type="GO" id="GO:0005654">
    <property type="term" value="C:nucleoplasm"/>
    <property type="evidence" value="ECO:0007669"/>
    <property type="project" value="TreeGrafter"/>
</dbReference>